<evidence type="ECO:0000256" key="1">
    <source>
        <dbReference type="ARBA" id="ARBA00008857"/>
    </source>
</evidence>
<reference evidence="5" key="1">
    <citation type="submission" date="2021-07" db="EMBL/GenBank/DDBJ databases">
        <title>Comparative genomics of Bacteroides fragilis group isolates reveals species-dependent resistance mechanisms and validates clinical tools for resistance prediction.</title>
        <authorList>
            <person name="Wallace M.J."/>
            <person name="Jean S."/>
            <person name="Wallace M.A."/>
            <person name="Carey-Ann B.D."/>
            <person name="Dantas G."/>
        </authorList>
    </citation>
    <scope>NUCLEOTIDE SEQUENCE</scope>
    <source>
        <strain evidence="5">BJH_160</strain>
    </source>
</reference>
<dbReference type="PROSITE" id="PS51898">
    <property type="entry name" value="TYR_RECOMBINASE"/>
    <property type="match status" value="1"/>
</dbReference>
<dbReference type="GO" id="GO:0003677">
    <property type="term" value="F:DNA binding"/>
    <property type="evidence" value="ECO:0007669"/>
    <property type="project" value="UniProtKB-KW"/>
</dbReference>
<accession>A0AAW4ZDX1</accession>
<dbReference type="SUPFAM" id="SSF56349">
    <property type="entry name" value="DNA breaking-rejoining enzymes"/>
    <property type="match status" value="1"/>
</dbReference>
<dbReference type="PANTHER" id="PTHR30349:SF64">
    <property type="entry name" value="PROPHAGE INTEGRASE INTD-RELATED"/>
    <property type="match status" value="1"/>
</dbReference>
<dbReference type="Proteomes" id="UP001200544">
    <property type="component" value="Unassembled WGS sequence"/>
</dbReference>
<evidence type="ECO:0000256" key="3">
    <source>
        <dbReference type="ARBA" id="ARBA00023172"/>
    </source>
</evidence>
<dbReference type="GO" id="GO:0006310">
    <property type="term" value="P:DNA recombination"/>
    <property type="evidence" value="ECO:0007669"/>
    <property type="project" value="UniProtKB-KW"/>
</dbReference>
<dbReference type="EMBL" id="JAHYQA010000021">
    <property type="protein sequence ID" value="MCE9240212.1"/>
    <property type="molecule type" value="Genomic_DNA"/>
</dbReference>
<evidence type="ECO:0000313" key="5">
    <source>
        <dbReference type="EMBL" id="MCE9240212.1"/>
    </source>
</evidence>
<feature type="domain" description="Tyr recombinase" evidence="4">
    <location>
        <begin position="198"/>
        <end position="382"/>
    </location>
</feature>
<dbReference type="RefSeq" id="WP_234129308.1">
    <property type="nucleotide sequence ID" value="NZ_JAHYQA010000021.1"/>
</dbReference>
<dbReference type="InterPro" id="IPR002104">
    <property type="entry name" value="Integrase_catalytic"/>
</dbReference>
<dbReference type="InterPro" id="IPR010998">
    <property type="entry name" value="Integrase_recombinase_N"/>
</dbReference>
<dbReference type="InterPro" id="IPR011010">
    <property type="entry name" value="DNA_brk_join_enz"/>
</dbReference>
<sequence length="384" mass="45953">MSSLKEIQGFTPPVLHAGKDWYIDFYAFDPVKGYMRRKKIKLNFIKKANERRKYARDYMIRLSEKLSLGWNPWIEQEQGNAYLLFKDVTDKYRTYIYKMFKDGHYRPETLKSYSSYLHNMELYNSEKKAPITYIYQFDKDFCVMLLEEVYITRDNTAFTRDNYLGFLKSFSSFCLDRNYLTKNPTEGISSIGRKGKKKIRTQLKKEELVKLMEYLKEKNPHFLLASYILYYCFIRPSEMSKLRLSNISLSRQTIFVPDAISKNKKDGTITLPAKVIHLMLDLNIFDMPNDYFLFSDQFKPGTKQRTEKMFRDWWAYHVRKDLKLPTKYKFYSLKDTGITNMLRHYDTLSVRDQARHSSILMTDIYTPHDIQEANDLIKNYEDAF</sequence>
<keyword evidence="2" id="KW-0238">DNA-binding</keyword>
<dbReference type="InterPro" id="IPR013762">
    <property type="entry name" value="Integrase-like_cat_sf"/>
</dbReference>
<organism evidence="5 6">
    <name type="scientific">Bacteroides thetaiotaomicron</name>
    <dbReference type="NCBI Taxonomy" id="818"/>
    <lineage>
        <taxon>Bacteria</taxon>
        <taxon>Pseudomonadati</taxon>
        <taxon>Bacteroidota</taxon>
        <taxon>Bacteroidia</taxon>
        <taxon>Bacteroidales</taxon>
        <taxon>Bacteroidaceae</taxon>
        <taxon>Bacteroides</taxon>
    </lineage>
</organism>
<proteinExistence type="inferred from homology"/>
<evidence type="ECO:0000256" key="2">
    <source>
        <dbReference type="ARBA" id="ARBA00023125"/>
    </source>
</evidence>
<dbReference type="Gene3D" id="1.10.150.130">
    <property type="match status" value="1"/>
</dbReference>
<dbReference type="Gene3D" id="1.10.443.10">
    <property type="entry name" value="Intergrase catalytic core"/>
    <property type="match status" value="1"/>
</dbReference>
<dbReference type="InterPro" id="IPR050090">
    <property type="entry name" value="Tyrosine_recombinase_XerCD"/>
</dbReference>
<evidence type="ECO:0000313" key="6">
    <source>
        <dbReference type="Proteomes" id="UP001200544"/>
    </source>
</evidence>
<comment type="caution">
    <text evidence="5">The sequence shown here is derived from an EMBL/GenBank/DDBJ whole genome shotgun (WGS) entry which is preliminary data.</text>
</comment>
<name>A0AAW4ZDX1_BACT4</name>
<dbReference type="CDD" id="cd00397">
    <property type="entry name" value="DNA_BRE_C"/>
    <property type="match status" value="1"/>
</dbReference>
<dbReference type="GO" id="GO:0015074">
    <property type="term" value="P:DNA integration"/>
    <property type="evidence" value="ECO:0007669"/>
    <property type="project" value="InterPro"/>
</dbReference>
<dbReference type="PANTHER" id="PTHR30349">
    <property type="entry name" value="PHAGE INTEGRASE-RELATED"/>
    <property type="match status" value="1"/>
</dbReference>
<gene>
    <name evidence="5" type="ORF">K0H07_24020</name>
</gene>
<dbReference type="Pfam" id="PF00589">
    <property type="entry name" value="Phage_integrase"/>
    <property type="match status" value="1"/>
</dbReference>
<evidence type="ECO:0000259" key="4">
    <source>
        <dbReference type="PROSITE" id="PS51898"/>
    </source>
</evidence>
<keyword evidence="3" id="KW-0233">DNA recombination</keyword>
<dbReference type="AlphaFoldDB" id="A0AAW4ZDX1"/>
<protein>
    <submittedName>
        <fullName evidence="5">Site-specific integrase</fullName>
    </submittedName>
</protein>
<comment type="similarity">
    <text evidence="1">Belongs to the 'phage' integrase family.</text>
</comment>